<organism evidence="2 3">
    <name type="scientific">Trichonephila inaurata madagascariensis</name>
    <dbReference type="NCBI Taxonomy" id="2747483"/>
    <lineage>
        <taxon>Eukaryota</taxon>
        <taxon>Metazoa</taxon>
        <taxon>Ecdysozoa</taxon>
        <taxon>Arthropoda</taxon>
        <taxon>Chelicerata</taxon>
        <taxon>Arachnida</taxon>
        <taxon>Araneae</taxon>
        <taxon>Araneomorphae</taxon>
        <taxon>Entelegynae</taxon>
        <taxon>Araneoidea</taxon>
        <taxon>Nephilidae</taxon>
        <taxon>Trichonephila</taxon>
        <taxon>Trichonephila inaurata</taxon>
    </lineage>
</organism>
<comment type="caution">
    <text evidence="2">The sequence shown here is derived from an EMBL/GenBank/DDBJ whole genome shotgun (WGS) entry which is preliminary data.</text>
</comment>
<accession>A0A8X6YPH3</accession>
<sequence>MGENPKRGKNQTLDAPPDFQSVEIDPEVIFGKKKAPGIDRPPLQKRKTSDGPRIQMTRAICNWDFFLFGKKGSRPPSFRGCGTGEISMRVFRRVRAKTRAEFLIAGFKDFSCGEILAFRDANA</sequence>
<gene>
    <name evidence="2" type="ORF">TNIN_447101</name>
</gene>
<protein>
    <submittedName>
        <fullName evidence="2">Uncharacterized protein</fullName>
    </submittedName>
</protein>
<evidence type="ECO:0000313" key="2">
    <source>
        <dbReference type="EMBL" id="GFY75657.1"/>
    </source>
</evidence>
<dbReference type="Proteomes" id="UP000886998">
    <property type="component" value="Unassembled WGS sequence"/>
</dbReference>
<evidence type="ECO:0000313" key="3">
    <source>
        <dbReference type="Proteomes" id="UP000886998"/>
    </source>
</evidence>
<dbReference type="AlphaFoldDB" id="A0A8X6YPH3"/>
<keyword evidence="3" id="KW-1185">Reference proteome</keyword>
<reference evidence="2" key="1">
    <citation type="submission" date="2020-08" db="EMBL/GenBank/DDBJ databases">
        <title>Multicomponent nature underlies the extraordinary mechanical properties of spider dragline silk.</title>
        <authorList>
            <person name="Kono N."/>
            <person name="Nakamura H."/>
            <person name="Mori M."/>
            <person name="Yoshida Y."/>
            <person name="Ohtoshi R."/>
            <person name="Malay A.D."/>
            <person name="Moran D.A.P."/>
            <person name="Tomita M."/>
            <person name="Numata K."/>
            <person name="Arakawa K."/>
        </authorList>
    </citation>
    <scope>NUCLEOTIDE SEQUENCE</scope>
</reference>
<name>A0A8X6YPH3_9ARAC</name>
<proteinExistence type="predicted"/>
<evidence type="ECO:0000256" key="1">
    <source>
        <dbReference type="SAM" id="MobiDB-lite"/>
    </source>
</evidence>
<dbReference type="EMBL" id="BMAV01021541">
    <property type="protein sequence ID" value="GFY75657.1"/>
    <property type="molecule type" value="Genomic_DNA"/>
</dbReference>
<feature type="region of interest" description="Disordered" evidence="1">
    <location>
        <begin position="1"/>
        <end position="20"/>
    </location>
</feature>